<dbReference type="InterPro" id="IPR011698">
    <property type="entry name" value="GATase_3"/>
</dbReference>
<feature type="domain" description="CobQ/CobB/MinD/ParA nucleotide binding" evidence="10">
    <location>
        <begin position="4"/>
        <end position="206"/>
    </location>
</feature>
<comment type="catalytic activity">
    <reaction evidence="8">
        <text>cob(II)yrinate + 2 L-glutamine + 2 ATP + 2 H2O = cob(II)yrinate a,c diamide + 2 L-glutamate + 2 ADP + 2 phosphate + 2 H(+)</text>
        <dbReference type="Rhea" id="RHEA:26289"/>
        <dbReference type="ChEBI" id="CHEBI:15377"/>
        <dbReference type="ChEBI" id="CHEBI:15378"/>
        <dbReference type="ChEBI" id="CHEBI:29985"/>
        <dbReference type="ChEBI" id="CHEBI:30616"/>
        <dbReference type="ChEBI" id="CHEBI:43474"/>
        <dbReference type="ChEBI" id="CHEBI:58359"/>
        <dbReference type="ChEBI" id="CHEBI:58537"/>
        <dbReference type="ChEBI" id="CHEBI:58894"/>
        <dbReference type="ChEBI" id="CHEBI:456216"/>
        <dbReference type="EC" id="6.3.5.11"/>
    </reaction>
</comment>
<dbReference type="GO" id="GO:0009236">
    <property type="term" value="P:cobalamin biosynthetic process"/>
    <property type="evidence" value="ECO:0007669"/>
    <property type="project" value="UniProtKB-UniRule"/>
</dbReference>
<dbReference type="InterPro" id="IPR002586">
    <property type="entry name" value="CobQ/CobB/MinD/ParA_Nub-bd_dom"/>
</dbReference>
<dbReference type="AlphaFoldDB" id="A0A1H8W019"/>
<feature type="region of interest" description="Disordered" evidence="9">
    <location>
        <begin position="92"/>
        <end position="115"/>
    </location>
</feature>
<evidence type="ECO:0000259" key="11">
    <source>
        <dbReference type="Pfam" id="PF07685"/>
    </source>
</evidence>
<proteinExistence type="inferred from homology"/>
<evidence type="ECO:0000313" key="12">
    <source>
        <dbReference type="EMBL" id="SEP20940.1"/>
    </source>
</evidence>
<evidence type="ECO:0000259" key="10">
    <source>
        <dbReference type="Pfam" id="PF01656"/>
    </source>
</evidence>
<comment type="domain">
    <text evidence="8">Comprises of two domains. The C-terminal domain contains the binding site for glutamine and catalyzes the hydrolysis of this substrate to glutamate and ammonia. The N-terminal domain is anticipated to bind ATP and cobyrinate and catalyzes the ultimate synthesis of the diamide product. The ammonia produced via the glutaminase domain is probably translocated to the adjacent domain via a molecular tunnel, where it reacts with an activated intermediate.</text>
</comment>
<dbReference type="Pfam" id="PF01656">
    <property type="entry name" value="CbiA"/>
    <property type="match status" value="1"/>
</dbReference>
<feature type="active site" description="Nucleophile" evidence="8">
    <location>
        <position position="350"/>
    </location>
</feature>
<keyword evidence="6 8" id="KW-0460">Magnesium</keyword>
<keyword evidence="3 8" id="KW-0436">Ligase</keyword>
<reference evidence="13" key="1">
    <citation type="submission" date="2016-10" db="EMBL/GenBank/DDBJ databases">
        <authorList>
            <person name="Varghese N."/>
            <person name="Submissions S."/>
        </authorList>
    </citation>
    <scope>NUCLEOTIDE SEQUENCE [LARGE SCALE GENOMIC DNA]</scope>
    <source>
        <strain evidence="13">CGMCC 1.10121</strain>
    </source>
</reference>
<dbReference type="NCBIfam" id="NF002204">
    <property type="entry name" value="PRK01077.1"/>
    <property type="match status" value="1"/>
</dbReference>
<evidence type="ECO:0000256" key="9">
    <source>
        <dbReference type="SAM" id="MobiDB-lite"/>
    </source>
</evidence>
<feature type="site" description="Increases nucleophilicity of active site Cys" evidence="8">
    <location>
        <position position="453"/>
    </location>
</feature>
<dbReference type="EMBL" id="FODV01000021">
    <property type="protein sequence ID" value="SEP20940.1"/>
    <property type="molecule type" value="Genomic_DNA"/>
</dbReference>
<evidence type="ECO:0000256" key="3">
    <source>
        <dbReference type="ARBA" id="ARBA00022598"/>
    </source>
</evidence>
<dbReference type="GO" id="GO:0042242">
    <property type="term" value="F:cobyrinic acid a,c-diamide synthase activity"/>
    <property type="evidence" value="ECO:0007669"/>
    <property type="project" value="UniProtKB-UniRule"/>
</dbReference>
<keyword evidence="4 8" id="KW-0547">Nucleotide-binding</keyword>
<accession>A0A1H8W019</accession>
<evidence type="ECO:0000256" key="4">
    <source>
        <dbReference type="ARBA" id="ARBA00022741"/>
    </source>
</evidence>
<keyword evidence="13" id="KW-1185">Reference proteome</keyword>
<dbReference type="UniPathway" id="UPA00148">
    <property type="reaction ID" value="UER00231"/>
</dbReference>
<evidence type="ECO:0000256" key="1">
    <source>
        <dbReference type="ARBA" id="ARBA00001946"/>
    </source>
</evidence>
<dbReference type="PANTHER" id="PTHR43873:SF1">
    <property type="entry name" value="COBYRINATE A,C-DIAMIDE SYNTHASE"/>
    <property type="match status" value="1"/>
</dbReference>
<gene>
    <name evidence="8" type="primary">cbiA</name>
    <name evidence="12" type="ORF">SAMN04487948_12174</name>
</gene>
<dbReference type="PANTHER" id="PTHR43873">
    <property type="entry name" value="COBYRINATE A,C-DIAMIDE SYNTHASE"/>
    <property type="match status" value="1"/>
</dbReference>
<keyword evidence="5 8" id="KW-0067">ATP-binding</keyword>
<evidence type="ECO:0000313" key="13">
    <source>
        <dbReference type="Proteomes" id="UP000199126"/>
    </source>
</evidence>
<dbReference type="HAMAP" id="MF_00027">
    <property type="entry name" value="CobB_CbiA"/>
    <property type="match status" value="1"/>
</dbReference>
<evidence type="ECO:0000256" key="7">
    <source>
        <dbReference type="ARBA" id="ARBA00022962"/>
    </source>
</evidence>
<dbReference type="GO" id="GO:0005524">
    <property type="term" value="F:ATP binding"/>
    <property type="evidence" value="ECO:0007669"/>
    <property type="project" value="UniProtKB-UniRule"/>
</dbReference>
<evidence type="ECO:0000256" key="8">
    <source>
        <dbReference type="HAMAP-Rule" id="MF_00027"/>
    </source>
</evidence>
<dbReference type="OrthoDB" id="8896at2157"/>
<comment type="function">
    <text evidence="8">Catalyzes the ATP-dependent amidation of the two carboxylate groups at positions a and c of cobyrinate, using either L-glutamine or ammonia as the nitrogen source.</text>
</comment>
<dbReference type="CDD" id="cd03130">
    <property type="entry name" value="GATase1_CobB"/>
    <property type="match status" value="1"/>
</dbReference>
<dbReference type="Proteomes" id="UP000199126">
    <property type="component" value="Unassembled WGS sequence"/>
</dbReference>
<feature type="compositionally biased region" description="Basic and acidic residues" evidence="9">
    <location>
        <begin position="251"/>
        <end position="269"/>
    </location>
</feature>
<feature type="region of interest" description="Disordered" evidence="9">
    <location>
        <begin position="239"/>
        <end position="269"/>
    </location>
</feature>
<dbReference type="RefSeq" id="WP_089827457.1">
    <property type="nucleotide sequence ID" value="NZ_FODV01000021.1"/>
</dbReference>
<comment type="similarity">
    <text evidence="8">Belongs to the CobB/CbiA family.</text>
</comment>
<dbReference type="InterPro" id="IPR027417">
    <property type="entry name" value="P-loop_NTPase"/>
</dbReference>
<evidence type="ECO:0000256" key="6">
    <source>
        <dbReference type="ARBA" id="ARBA00022842"/>
    </source>
</evidence>
<feature type="domain" description="CobB/CobQ-like glutamine amidotransferase" evidence="11">
    <location>
        <begin position="270"/>
        <end position="460"/>
    </location>
</feature>
<comment type="pathway">
    <text evidence="8">Cofactor biosynthesis; adenosylcobalamin biosynthesis; cob(II)yrinate a,c-diamide from sirohydrochlorin (anaerobic route): step 10/10.</text>
</comment>
<dbReference type="Gene3D" id="3.40.50.880">
    <property type="match status" value="1"/>
</dbReference>
<dbReference type="Pfam" id="PF07685">
    <property type="entry name" value="GATase_3"/>
    <property type="match status" value="1"/>
</dbReference>
<comment type="cofactor">
    <cofactor evidence="1 8">
        <name>Mg(2+)</name>
        <dbReference type="ChEBI" id="CHEBI:18420"/>
    </cofactor>
</comment>
<dbReference type="NCBIfam" id="TIGR00379">
    <property type="entry name" value="cobB"/>
    <property type="match status" value="1"/>
</dbReference>
<keyword evidence="7 8" id="KW-0315">Glutamine amidotransferase</keyword>
<dbReference type="NCBIfam" id="NF010471">
    <property type="entry name" value="PRK13896.1"/>
    <property type="match status" value="1"/>
</dbReference>
<dbReference type="SUPFAM" id="SSF52317">
    <property type="entry name" value="Class I glutamine amidotransferase-like"/>
    <property type="match status" value="1"/>
</dbReference>
<comment type="miscellaneous">
    <text evidence="8">The a and c carboxylates of cobyrinate are activated for nucleophilic attack via formation of a phosphorylated intermediate by ATP. CbiA catalyzes first the amidation of the c-carboxylate, and then that of the a-carboxylate.</text>
</comment>
<dbReference type="Gene3D" id="3.40.50.300">
    <property type="entry name" value="P-loop containing nucleotide triphosphate hydrolases"/>
    <property type="match status" value="2"/>
</dbReference>
<protein>
    <recommendedName>
        <fullName evidence="8">Cobyrinate a,c-diamide synthase</fullName>
        <ecNumber evidence="8">6.3.5.11</ecNumber>
    </recommendedName>
    <alternativeName>
        <fullName evidence="8">Cobyrinic acid a,c-diamide synthetase</fullName>
    </alternativeName>
</protein>
<dbReference type="PROSITE" id="PS51274">
    <property type="entry name" value="GATASE_COBBQ"/>
    <property type="match status" value="1"/>
</dbReference>
<dbReference type="SUPFAM" id="SSF52540">
    <property type="entry name" value="P-loop containing nucleoside triphosphate hydrolases"/>
    <property type="match status" value="1"/>
</dbReference>
<keyword evidence="2 8" id="KW-0169">Cobalamin biosynthesis</keyword>
<dbReference type="InterPro" id="IPR029062">
    <property type="entry name" value="Class_I_gatase-like"/>
</dbReference>
<evidence type="ECO:0000256" key="5">
    <source>
        <dbReference type="ARBA" id="ARBA00022840"/>
    </source>
</evidence>
<name>A0A1H8W019_9EURY</name>
<dbReference type="EC" id="6.3.5.11" evidence="8"/>
<dbReference type="InterPro" id="IPR004484">
    <property type="entry name" value="CbiA/CobB_synth"/>
</dbReference>
<dbReference type="PROSITE" id="PS51273">
    <property type="entry name" value="GATASE_TYPE_1"/>
    <property type="match status" value="1"/>
</dbReference>
<evidence type="ECO:0000256" key="2">
    <source>
        <dbReference type="ARBA" id="ARBA00022573"/>
    </source>
</evidence>
<organism evidence="12 13">
    <name type="scientific">Halogranum amylolyticum</name>
    <dbReference type="NCBI Taxonomy" id="660520"/>
    <lineage>
        <taxon>Archaea</taxon>
        <taxon>Methanobacteriati</taxon>
        <taxon>Methanobacteriota</taxon>
        <taxon>Stenosarchaea group</taxon>
        <taxon>Halobacteria</taxon>
        <taxon>Halobacteriales</taxon>
        <taxon>Haloferacaceae</taxon>
    </lineage>
</organism>
<sequence length="468" mass="49417">MRGLVVAGTASGVGKTVATLALCRALQREGQTVQPAKAGPDFIDPSHHTATTWRASRTLDPWLQGADGLRENYARGEGDVCVVEGMMGLYDGSGDREADPQLDTSTARVADGRQSDTSTARVAELLDLPVVLVVDGSAGMESVAATAVGFERYVAHTGHDVDVAGVVTTRVHGGRHERGIASALPDELTYFGRIPPRDDLIIPERHLGLVLGEESSPTPDALDAAADCLDVDRLLDASREATAPDGVSTSDSRRQGRESESGSDADARPRVAVADDAAFRFVYPATRERLRARATVVPFAPTAGDDLPDCDGVYFPGGYPELHAETLASSPALATLADRAAEGLPVLGECGGLMALAESLTTADGESYEMAGVLPADVRMTDRYQALDHVELESRDGTLTADAGTTLHGHEFHYSEADVGDDARFAFDVKRGAGVDGERDGLTEYRTLGTYAHVHAASGAFDRFVAEL</sequence>